<accession>A0ABY7LM59</accession>
<sequence length="341" mass="37664">MPHSPAVSFRPALLFGGLLMLALLAEYAVIQHPAFRLRPELPAAVALDLLVGIPLLFYFLVVRRYRLPATTVGAVFSAMLAVGFWLVPAGQQQYLQWGRHLLVLPEGLAVVMMAVNIRRLLRAYTQAAQHSADFLDNLHAAFTAVFQRPWAPLVSELAMFRYALLSWRARPEVQPGQQAFSTSRESGFRALLLAVAGVSVVEMVVAHLLLSRWNATAALVALLLSAYTLLFLLAHLRAVPLRPVLLDGGRLVVRTGFVWRLEVPAEAVLRLQLLQDTPTPRRHLLNLAKPLLTAPNVLLTFSQPVAVAGLYGLRRTVWQVALYVDDRAAFARQLQAATRAG</sequence>
<feature type="transmembrane region" description="Helical" evidence="1">
    <location>
        <begin position="69"/>
        <end position="87"/>
    </location>
</feature>
<feature type="transmembrane region" description="Helical" evidence="1">
    <location>
        <begin position="216"/>
        <end position="236"/>
    </location>
</feature>
<dbReference type="EMBL" id="CP114767">
    <property type="protein sequence ID" value="WBA41538.1"/>
    <property type="molecule type" value="Genomic_DNA"/>
</dbReference>
<keyword evidence="1" id="KW-0812">Transmembrane</keyword>
<gene>
    <name evidence="2" type="ORF">O3303_17195</name>
</gene>
<organism evidence="2 3">
    <name type="scientific">Hymenobacter canadensis</name>
    <dbReference type="NCBI Taxonomy" id="2999067"/>
    <lineage>
        <taxon>Bacteria</taxon>
        <taxon>Pseudomonadati</taxon>
        <taxon>Bacteroidota</taxon>
        <taxon>Cytophagia</taxon>
        <taxon>Cytophagales</taxon>
        <taxon>Hymenobacteraceae</taxon>
        <taxon>Hymenobacter</taxon>
    </lineage>
</organism>
<proteinExistence type="predicted"/>
<keyword evidence="1" id="KW-0472">Membrane</keyword>
<evidence type="ECO:0008006" key="4">
    <source>
        <dbReference type="Google" id="ProtNLM"/>
    </source>
</evidence>
<dbReference type="RefSeq" id="WP_269559605.1">
    <property type="nucleotide sequence ID" value="NZ_CP114767.1"/>
</dbReference>
<reference evidence="2 3" key="1">
    <citation type="submission" date="2022-12" db="EMBL/GenBank/DDBJ databases">
        <title>Hymenobacter canadensis sp. nov. isolated from lake water of the Cambridge Bay, Canada.</title>
        <authorList>
            <person name="Kim W.H."/>
            <person name="Lee Y.M."/>
        </authorList>
    </citation>
    <scope>NUCLEOTIDE SEQUENCE [LARGE SCALE GENOMIC DNA]</scope>
    <source>
        <strain evidence="2 3">PAMC 29467</strain>
    </source>
</reference>
<dbReference type="Proteomes" id="UP001211005">
    <property type="component" value="Chromosome"/>
</dbReference>
<keyword evidence="3" id="KW-1185">Reference proteome</keyword>
<evidence type="ECO:0000313" key="3">
    <source>
        <dbReference type="Proteomes" id="UP001211005"/>
    </source>
</evidence>
<feature type="transmembrane region" description="Helical" evidence="1">
    <location>
        <begin position="42"/>
        <end position="62"/>
    </location>
</feature>
<protein>
    <recommendedName>
        <fullName evidence="4">RDD domain-containing protein</fullName>
    </recommendedName>
</protein>
<feature type="transmembrane region" description="Helical" evidence="1">
    <location>
        <begin position="12"/>
        <end position="30"/>
    </location>
</feature>
<keyword evidence="1" id="KW-1133">Transmembrane helix</keyword>
<evidence type="ECO:0000313" key="2">
    <source>
        <dbReference type="EMBL" id="WBA41538.1"/>
    </source>
</evidence>
<evidence type="ECO:0000256" key="1">
    <source>
        <dbReference type="SAM" id="Phobius"/>
    </source>
</evidence>
<feature type="transmembrane region" description="Helical" evidence="1">
    <location>
        <begin position="190"/>
        <end position="210"/>
    </location>
</feature>
<name>A0ABY7LM59_9BACT</name>